<sequence length="60" mass="5847">GINLTSLVNHQLFNGIPPHSSANISQPSSSSSLLPSLAAALSSGGSHVPAPAPGQSETSA</sequence>
<evidence type="ECO:0000256" key="1">
    <source>
        <dbReference type="SAM" id="MobiDB-lite"/>
    </source>
</evidence>
<reference evidence="2" key="1">
    <citation type="submission" date="2014-12" db="EMBL/GenBank/DDBJ databases">
        <title>Insight into the proteome of Arion vulgaris.</title>
        <authorList>
            <person name="Aradska J."/>
            <person name="Bulat T."/>
            <person name="Smidak R."/>
            <person name="Sarate P."/>
            <person name="Gangsoo J."/>
            <person name="Sialana F."/>
            <person name="Bilban M."/>
            <person name="Lubec G."/>
        </authorList>
    </citation>
    <scope>NUCLEOTIDE SEQUENCE</scope>
    <source>
        <tissue evidence="2">Skin</tissue>
    </source>
</reference>
<gene>
    <name evidence="2" type="primary">ORF217577</name>
</gene>
<name>A0A0B7BYM6_9EUPU</name>
<feature type="compositionally biased region" description="Low complexity" evidence="1">
    <location>
        <begin position="20"/>
        <end position="46"/>
    </location>
</feature>
<evidence type="ECO:0000313" key="2">
    <source>
        <dbReference type="EMBL" id="CEK98032.1"/>
    </source>
</evidence>
<dbReference type="EMBL" id="HACG01051161">
    <property type="protein sequence ID" value="CEK98032.1"/>
    <property type="molecule type" value="Transcribed_RNA"/>
</dbReference>
<feature type="region of interest" description="Disordered" evidence="1">
    <location>
        <begin position="17"/>
        <end position="60"/>
    </location>
</feature>
<organism evidence="2">
    <name type="scientific">Arion vulgaris</name>
    <dbReference type="NCBI Taxonomy" id="1028688"/>
    <lineage>
        <taxon>Eukaryota</taxon>
        <taxon>Metazoa</taxon>
        <taxon>Spiralia</taxon>
        <taxon>Lophotrochozoa</taxon>
        <taxon>Mollusca</taxon>
        <taxon>Gastropoda</taxon>
        <taxon>Heterobranchia</taxon>
        <taxon>Euthyneura</taxon>
        <taxon>Panpulmonata</taxon>
        <taxon>Eupulmonata</taxon>
        <taxon>Stylommatophora</taxon>
        <taxon>Helicina</taxon>
        <taxon>Arionoidea</taxon>
        <taxon>Arionidae</taxon>
        <taxon>Arion</taxon>
    </lineage>
</organism>
<protein>
    <submittedName>
        <fullName evidence="2">Uncharacterized protein</fullName>
    </submittedName>
</protein>
<dbReference type="AlphaFoldDB" id="A0A0B7BYM6"/>
<feature type="non-terminal residue" evidence="2">
    <location>
        <position position="1"/>
    </location>
</feature>
<proteinExistence type="predicted"/>
<accession>A0A0B7BYM6</accession>